<comment type="subcellular location">
    <subcellularLocation>
        <location evidence="1">Cell membrane</location>
        <topology evidence="1">Multi-pass membrane protein</topology>
    </subcellularLocation>
</comment>
<accession>A0A165T8D8</accession>
<dbReference type="AlphaFoldDB" id="A0A165T8D8"/>
<evidence type="ECO:0000256" key="9">
    <source>
        <dbReference type="ARBA" id="ARBA00023303"/>
    </source>
</evidence>
<dbReference type="InterPro" id="IPR027359">
    <property type="entry name" value="Volt_channel_dom_sf"/>
</dbReference>
<dbReference type="InParanoid" id="A0A165T8D8"/>
<dbReference type="OrthoDB" id="427456at2759"/>
<keyword evidence="3" id="KW-1003">Cell membrane</keyword>
<dbReference type="STRING" id="1314782.A0A165T8D8"/>
<keyword evidence="13" id="KW-1185">Reference proteome</keyword>
<evidence type="ECO:0000256" key="6">
    <source>
        <dbReference type="ARBA" id="ARBA00022989"/>
    </source>
</evidence>
<keyword evidence="4" id="KW-0812">Transmembrane</keyword>
<dbReference type="InterPro" id="IPR031846">
    <property type="entry name" value="Hvcn1"/>
</dbReference>
<evidence type="ECO:0000256" key="2">
    <source>
        <dbReference type="ARBA" id="ARBA00022448"/>
    </source>
</evidence>
<evidence type="ECO:0000256" key="3">
    <source>
        <dbReference type="ARBA" id="ARBA00022475"/>
    </source>
</evidence>
<dbReference type="PANTHER" id="PTHR46480:SF1">
    <property type="entry name" value="VOLTAGE-GATED HYDROGEN CHANNEL 1"/>
    <property type="match status" value="1"/>
</dbReference>
<dbReference type="PANTHER" id="PTHR46480">
    <property type="entry name" value="F20B24.22"/>
    <property type="match status" value="1"/>
</dbReference>
<dbReference type="EMBL" id="KV425567">
    <property type="protein sequence ID" value="KZT26295.1"/>
    <property type="molecule type" value="Genomic_DNA"/>
</dbReference>
<keyword evidence="7" id="KW-0406">Ion transport</keyword>
<sequence>MSEQQPLLSSQFGTDVESGNAAGDDGKQTRSDWRVRLGEFLESPGFHKTVITLITIDAGCVLADLAYSFLSPDCTPPEGPDAPIWLEVLSHVSLAITTFFLIEIPLALCAFGHRYYWPLAGVTHASLHLFDAIVIVVTFVLEVVLKGREQELAGLLIILRLWRLVKLVGGVAVGAGEIEEDTVKDLNETRRELDEALATISDLKTENSTLRARIATVDGHAES</sequence>
<dbReference type="GO" id="GO:0030171">
    <property type="term" value="F:voltage-gated proton channel activity"/>
    <property type="evidence" value="ECO:0007669"/>
    <property type="project" value="InterPro"/>
</dbReference>
<evidence type="ECO:0000256" key="7">
    <source>
        <dbReference type="ARBA" id="ARBA00023065"/>
    </source>
</evidence>
<gene>
    <name evidence="12" type="ORF">NEOLEDRAFT_1132336</name>
</gene>
<dbReference type="GO" id="GO:0034702">
    <property type="term" value="C:monoatomic ion channel complex"/>
    <property type="evidence" value="ECO:0007669"/>
    <property type="project" value="UniProtKB-KW"/>
</dbReference>
<dbReference type="SUPFAM" id="SSF81324">
    <property type="entry name" value="Voltage-gated potassium channels"/>
    <property type="match status" value="1"/>
</dbReference>
<keyword evidence="2" id="KW-0813">Transport</keyword>
<feature type="compositionally biased region" description="Polar residues" evidence="11">
    <location>
        <begin position="1"/>
        <end position="13"/>
    </location>
</feature>
<evidence type="ECO:0008006" key="14">
    <source>
        <dbReference type="Google" id="ProtNLM"/>
    </source>
</evidence>
<keyword evidence="9" id="KW-0407">Ion channel</keyword>
<evidence type="ECO:0000256" key="1">
    <source>
        <dbReference type="ARBA" id="ARBA00004651"/>
    </source>
</evidence>
<dbReference type="Gene3D" id="1.20.120.350">
    <property type="entry name" value="Voltage-gated potassium channels. Chain C"/>
    <property type="match status" value="1"/>
</dbReference>
<evidence type="ECO:0000313" key="13">
    <source>
        <dbReference type="Proteomes" id="UP000076761"/>
    </source>
</evidence>
<name>A0A165T8D8_9AGAM</name>
<evidence type="ECO:0000256" key="5">
    <source>
        <dbReference type="ARBA" id="ARBA00022882"/>
    </source>
</evidence>
<protein>
    <recommendedName>
        <fullName evidence="14">Hydrogen voltage-gated channel 1</fullName>
    </recommendedName>
</protein>
<dbReference type="GO" id="GO:0005886">
    <property type="term" value="C:plasma membrane"/>
    <property type="evidence" value="ECO:0007669"/>
    <property type="project" value="UniProtKB-SubCell"/>
</dbReference>
<evidence type="ECO:0000313" key="12">
    <source>
        <dbReference type="EMBL" id="KZT26295.1"/>
    </source>
</evidence>
<reference evidence="12 13" key="1">
    <citation type="journal article" date="2016" name="Mol. Biol. Evol.">
        <title>Comparative Genomics of Early-Diverging Mushroom-Forming Fungi Provides Insights into the Origins of Lignocellulose Decay Capabilities.</title>
        <authorList>
            <person name="Nagy L.G."/>
            <person name="Riley R."/>
            <person name="Tritt A."/>
            <person name="Adam C."/>
            <person name="Daum C."/>
            <person name="Floudas D."/>
            <person name="Sun H."/>
            <person name="Yadav J.S."/>
            <person name="Pangilinan J."/>
            <person name="Larsson K.H."/>
            <person name="Matsuura K."/>
            <person name="Barry K."/>
            <person name="Labutti K."/>
            <person name="Kuo R."/>
            <person name="Ohm R.A."/>
            <person name="Bhattacharya S.S."/>
            <person name="Shirouzu T."/>
            <person name="Yoshinaga Y."/>
            <person name="Martin F.M."/>
            <person name="Grigoriev I.V."/>
            <person name="Hibbett D.S."/>
        </authorList>
    </citation>
    <scope>NUCLEOTIDE SEQUENCE [LARGE SCALE GENOMIC DNA]</scope>
    <source>
        <strain evidence="12 13">HHB14362 ss-1</strain>
    </source>
</reference>
<feature type="region of interest" description="Disordered" evidence="11">
    <location>
        <begin position="1"/>
        <end position="28"/>
    </location>
</feature>
<keyword evidence="6" id="KW-1133">Transmembrane helix</keyword>
<evidence type="ECO:0000256" key="8">
    <source>
        <dbReference type="ARBA" id="ARBA00023136"/>
    </source>
</evidence>
<proteinExistence type="predicted"/>
<keyword evidence="10" id="KW-0175">Coiled coil</keyword>
<evidence type="ECO:0000256" key="4">
    <source>
        <dbReference type="ARBA" id="ARBA00022692"/>
    </source>
</evidence>
<keyword evidence="5" id="KW-0851">Voltage-gated channel</keyword>
<feature type="coiled-coil region" evidence="10">
    <location>
        <begin position="183"/>
        <end position="213"/>
    </location>
</feature>
<evidence type="ECO:0000256" key="10">
    <source>
        <dbReference type="SAM" id="Coils"/>
    </source>
</evidence>
<keyword evidence="8" id="KW-0472">Membrane</keyword>
<dbReference type="Proteomes" id="UP000076761">
    <property type="component" value="Unassembled WGS sequence"/>
</dbReference>
<organism evidence="12 13">
    <name type="scientific">Neolentinus lepideus HHB14362 ss-1</name>
    <dbReference type="NCBI Taxonomy" id="1314782"/>
    <lineage>
        <taxon>Eukaryota</taxon>
        <taxon>Fungi</taxon>
        <taxon>Dikarya</taxon>
        <taxon>Basidiomycota</taxon>
        <taxon>Agaricomycotina</taxon>
        <taxon>Agaricomycetes</taxon>
        <taxon>Gloeophyllales</taxon>
        <taxon>Gloeophyllaceae</taxon>
        <taxon>Neolentinus</taxon>
    </lineage>
</organism>
<evidence type="ECO:0000256" key="11">
    <source>
        <dbReference type="SAM" id="MobiDB-lite"/>
    </source>
</evidence>